<dbReference type="EMBL" id="RJVK01000001">
    <property type="protein sequence ID" value="ROR40867.1"/>
    <property type="molecule type" value="Genomic_DNA"/>
</dbReference>
<dbReference type="AlphaFoldDB" id="A0AAJ4UYH8"/>
<proteinExistence type="predicted"/>
<name>A0AAJ4UYH8_9BACT</name>
<reference evidence="2 3" key="2">
    <citation type="submission" date="2018-11" db="EMBL/GenBank/DDBJ databases">
        <title>Genomic Encyclopedia of Type Strains, Phase IV (KMG-IV): sequencing the most valuable type-strain genomes for metagenomic binning, comparative biology and taxonomic classification.</title>
        <authorList>
            <person name="Goeker M."/>
        </authorList>
    </citation>
    <scope>NUCLEOTIDE SEQUENCE [LARGE SCALE GENOMIC DNA]</scope>
    <source>
        <strain evidence="2 3">DSM 27783</strain>
    </source>
</reference>
<reference evidence="1" key="3">
    <citation type="submission" date="2019-06" db="EMBL/GenBank/DDBJ databases">
        <title>A comparative analysis of the Nautiliaceae.</title>
        <authorList>
            <person name="Grosche A."/>
            <person name="Smedile F."/>
            <person name="Vetriani C."/>
        </authorList>
    </citation>
    <scope>NUCLEOTIDE SEQUENCE</scope>
    <source>
        <strain evidence="1">TB6</strain>
    </source>
</reference>
<keyword evidence="4" id="KW-1185">Reference proteome</keyword>
<dbReference type="EMBL" id="CP027432">
    <property type="protein sequence ID" value="QCI28409.1"/>
    <property type="molecule type" value="Genomic_DNA"/>
</dbReference>
<dbReference type="Proteomes" id="UP000272781">
    <property type="component" value="Unassembled WGS sequence"/>
</dbReference>
<organism evidence="2 3">
    <name type="scientific">Caminibacter pacificus</name>
    <dbReference type="NCBI Taxonomy" id="1424653"/>
    <lineage>
        <taxon>Bacteria</taxon>
        <taxon>Pseudomonadati</taxon>
        <taxon>Campylobacterota</taxon>
        <taxon>Epsilonproteobacteria</taxon>
        <taxon>Nautiliales</taxon>
        <taxon>Nautiliaceae</taxon>
        <taxon>Caminibacter</taxon>
    </lineage>
</organism>
<evidence type="ECO:0000313" key="3">
    <source>
        <dbReference type="Proteomes" id="UP000272781"/>
    </source>
</evidence>
<sequence length="146" mass="17442">MKIIIASLSLLIVLILGFVYVKISTPEKSFQTQKVEKKEKKVKVLNDFKLETKYDFPARIAYMSVDFRDFRYIEIYKVEIDVNDKFTLFNVKELLKSQNIPFSMIEDKNGIKIYILFRNLAEADRVINLFKEYNFKIKLQKLKQRI</sequence>
<evidence type="ECO:0000313" key="1">
    <source>
        <dbReference type="EMBL" id="QCI28409.1"/>
    </source>
</evidence>
<accession>A0AAJ4UYH8</accession>
<dbReference type="RefSeq" id="WP_123351777.1">
    <property type="nucleotide sequence ID" value="NZ_CP027432.2"/>
</dbReference>
<gene>
    <name evidence="1" type="ORF">C6V80_05390</name>
    <name evidence="2" type="ORF">EDC58_0348</name>
</gene>
<reference evidence="4" key="1">
    <citation type="submission" date="2018-03" db="EMBL/GenBank/DDBJ databases">
        <title>A comparative analysis of the Nautiliaceae.</title>
        <authorList>
            <person name="Grosche A."/>
            <person name="Smedile F."/>
            <person name="Vetriani C."/>
        </authorList>
    </citation>
    <scope>NUCLEOTIDE SEQUENCE [LARGE SCALE GENOMIC DNA]</scope>
    <source>
        <strain evidence="4">TB6</strain>
    </source>
</reference>
<evidence type="ECO:0000313" key="2">
    <source>
        <dbReference type="EMBL" id="ROR40867.1"/>
    </source>
</evidence>
<protein>
    <submittedName>
        <fullName evidence="2">Uncharacterized protein</fullName>
    </submittedName>
</protein>
<evidence type="ECO:0000313" key="4">
    <source>
        <dbReference type="Proteomes" id="UP000298805"/>
    </source>
</evidence>
<dbReference type="Proteomes" id="UP000298805">
    <property type="component" value="Chromosome"/>
</dbReference>